<organism evidence="14 15">
    <name type="scientific">Durusdinium trenchii</name>
    <dbReference type="NCBI Taxonomy" id="1381693"/>
    <lineage>
        <taxon>Eukaryota</taxon>
        <taxon>Sar</taxon>
        <taxon>Alveolata</taxon>
        <taxon>Dinophyceae</taxon>
        <taxon>Suessiales</taxon>
        <taxon>Symbiodiniaceae</taxon>
        <taxon>Durusdinium</taxon>
    </lineage>
</organism>
<evidence type="ECO:0000256" key="9">
    <source>
        <dbReference type="ARBA" id="ARBA00023163"/>
    </source>
</evidence>
<evidence type="ECO:0000256" key="4">
    <source>
        <dbReference type="ARBA" id="ARBA00022853"/>
    </source>
</evidence>
<dbReference type="InterPro" id="IPR050910">
    <property type="entry name" value="JMJD6_ArgDemeth/LysHydrox"/>
</dbReference>
<protein>
    <submittedName>
        <fullName evidence="14">Bifunctional arginine demethylase and lysyl-hydroxylase PSR (Phosphatidylserine receptor)</fullName>
    </submittedName>
</protein>
<evidence type="ECO:0000256" key="8">
    <source>
        <dbReference type="ARBA" id="ARBA00023015"/>
    </source>
</evidence>
<dbReference type="PANTHER" id="PTHR12480">
    <property type="entry name" value="ARGININE DEMETHYLASE AND LYSYL-HYDROXYLASE JMJD"/>
    <property type="match status" value="1"/>
</dbReference>
<keyword evidence="7" id="KW-0408">Iron</keyword>
<keyword evidence="5" id="KW-0223">Dioxygenase</keyword>
<dbReference type="Proteomes" id="UP001642464">
    <property type="component" value="Unassembled WGS sequence"/>
</dbReference>
<dbReference type="Pfam" id="PF02373">
    <property type="entry name" value="JmjC"/>
    <property type="match status" value="1"/>
</dbReference>
<proteinExistence type="inferred from homology"/>
<comment type="cofactor">
    <cofactor evidence="1">
        <name>Fe(2+)</name>
        <dbReference type="ChEBI" id="CHEBI:29033"/>
    </cofactor>
</comment>
<keyword evidence="15" id="KW-1185">Reference proteome</keyword>
<name>A0ABP0J5U0_9DINO</name>
<dbReference type="SMART" id="SM00558">
    <property type="entry name" value="JmjC"/>
    <property type="match status" value="1"/>
</dbReference>
<evidence type="ECO:0000256" key="7">
    <source>
        <dbReference type="ARBA" id="ARBA00023004"/>
    </source>
</evidence>
<dbReference type="SUPFAM" id="SSF51197">
    <property type="entry name" value="Clavaminate synthase-like"/>
    <property type="match status" value="1"/>
</dbReference>
<evidence type="ECO:0000256" key="1">
    <source>
        <dbReference type="ARBA" id="ARBA00001954"/>
    </source>
</evidence>
<evidence type="ECO:0000313" key="15">
    <source>
        <dbReference type="Proteomes" id="UP001642464"/>
    </source>
</evidence>
<evidence type="ECO:0000256" key="11">
    <source>
        <dbReference type="ARBA" id="ARBA00038068"/>
    </source>
</evidence>
<feature type="region of interest" description="Disordered" evidence="12">
    <location>
        <begin position="1"/>
        <end position="42"/>
    </location>
</feature>
<accession>A0ABP0J5U0</accession>
<keyword evidence="10" id="KW-0539">Nucleus</keyword>
<reference evidence="14 15" key="1">
    <citation type="submission" date="2024-02" db="EMBL/GenBank/DDBJ databases">
        <authorList>
            <person name="Chen Y."/>
            <person name="Shah S."/>
            <person name="Dougan E. K."/>
            <person name="Thang M."/>
            <person name="Chan C."/>
        </authorList>
    </citation>
    <scope>NUCLEOTIDE SEQUENCE [LARGE SCALE GENOMIC DNA]</scope>
</reference>
<sequence length="531" mass="58405">MAAALGAPDDNEEEGDCGVRPHDKDRLEQLGTDPAAGQRDSPRGFADLVAAVIDDTGGDIARTGAQDRDLVHAGVPAVVTGCCTNWPLERWTLDALVGAFGTEEFALYNGQRFPLEEYAKYAGPEGRWEQDSMPLYVFEDLSLVEQVHPSRKQDLLGMYEVPEAFRDDLFELRQGQLEGRPRFRWVLIGPARSGTCLHVDPIGTSAWNTLLVGHKRWVLIPPGLSPEDEAEVKGAHGRQGSMPVTRWFLEVLPTLDKQRLGVVEFTQAPGETVFVPFGWWHVVVNLDMTVAVTQNFASEKNLARVVAEMRLQAPSPFKTAWFAEMRSRFPSQVASHGLWQRTALPVSFEAAKPGAMPFFKEDEFARLVRDRYDSAFARGEQQHLTPTMIPKVLHLLSEDSSAAKRWQRSLSSRGWQVRVWRGVNMGWAILQEHGGVLVDATVDSGKPWDEFLQVWQETSVSFAVCAKDPGAATTSAAAPLSLCPSVVAAVPGHAVLAHLAASAGQLTLTDAVRHHFAADRTIVVLPPRALG</sequence>
<keyword evidence="9" id="KW-0804">Transcription</keyword>
<evidence type="ECO:0000313" key="14">
    <source>
        <dbReference type="EMBL" id="CAK9009681.1"/>
    </source>
</evidence>
<comment type="similarity">
    <text evidence="11">Belongs to the JMJD6 family.</text>
</comment>
<keyword evidence="6" id="KW-0560">Oxidoreductase</keyword>
<keyword evidence="8" id="KW-0805">Transcription regulation</keyword>
<evidence type="ECO:0000259" key="13">
    <source>
        <dbReference type="PROSITE" id="PS51184"/>
    </source>
</evidence>
<keyword evidence="14" id="KW-0675">Receptor</keyword>
<evidence type="ECO:0000256" key="3">
    <source>
        <dbReference type="ARBA" id="ARBA00022723"/>
    </source>
</evidence>
<gene>
    <name evidence="14" type="ORF">SCF082_LOCUS10382</name>
</gene>
<dbReference type="PANTHER" id="PTHR12480:SF32">
    <property type="entry name" value="BIFUNCTIONAL ARGININE DEMETHYLASE AND LYSYL-HYDROXYLASE JMJD6"/>
    <property type="match status" value="1"/>
</dbReference>
<comment type="subcellular location">
    <subcellularLocation>
        <location evidence="2">Nucleus</location>
    </subcellularLocation>
</comment>
<evidence type="ECO:0000256" key="2">
    <source>
        <dbReference type="ARBA" id="ARBA00004123"/>
    </source>
</evidence>
<feature type="compositionally biased region" description="Basic and acidic residues" evidence="12">
    <location>
        <begin position="17"/>
        <end position="28"/>
    </location>
</feature>
<comment type="caution">
    <text evidence="14">The sequence shown here is derived from an EMBL/GenBank/DDBJ whole genome shotgun (WGS) entry which is preliminary data.</text>
</comment>
<evidence type="ECO:0000256" key="6">
    <source>
        <dbReference type="ARBA" id="ARBA00023002"/>
    </source>
</evidence>
<keyword evidence="4" id="KW-0156">Chromatin regulator</keyword>
<dbReference type="EMBL" id="CAXAMM010006068">
    <property type="protein sequence ID" value="CAK9009681.1"/>
    <property type="molecule type" value="Genomic_DNA"/>
</dbReference>
<evidence type="ECO:0000256" key="12">
    <source>
        <dbReference type="SAM" id="MobiDB-lite"/>
    </source>
</evidence>
<dbReference type="Gene3D" id="2.60.120.650">
    <property type="entry name" value="Cupin"/>
    <property type="match status" value="1"/>
</dbReference>
<evidence type="ECO:0000256" key="10">
    <source>
        <dbReference type="ARBA" id="ARBA00023242"/>
    </source>
</evidence>
<keyword evidence="3" id="KW-0479">Metal-binding</keyword>
<dbReference type="InterPro" id="IPR003347">
    <property type="entry name" value="JmjC_dom"/>
</dbReference>
<dbReference type="PROSITE" id="PS51184">
    <property type="entry name" value="JMJC"/>
    <property type="match status" value="1"/>
</dbReference>
<evidence type="ECO:0000256" key="5">
    <source>
        <dbReference type="ARBA" id="ARBA00022964"/>
    </source>
</evidence>
<feature type="domain" description="JmjC" evidence="13">
    <location>
        <begin position="150"/>
        <end position="313"/>
    </location>
</feature>